<accession>A0A8S4RQ86</accession>
<name>A0A8S4RQ86_9NEOP</name>
<evidence type="ECO:0000256" key="1">
    <source>
        <dbReference type="SAM" id="MobiDB-lite"/>
    </source>
</evidence>
<comment type="caution">
    <text evidence="2">The sequence shown here is derived from an EMBL/GenBank/DDBJ whole genome shotgun (WGS) entry which is preliminary data.</text>
</comment>
<feature type="region of interest" description="Disordered" evidence="1">
    <location>
        <begin position="87"/>
        <end position="129"/>
    </location>
</feature>
<evidence type="ECO:0000313" key="3">
    <source>
        <dbReference type="Proteomes" id="UP000838756"/>
    </source>
</evidence>
<feature type="compositionally biased region" description="Acidic residues" evidence="1">
    <location>
        <begin position="118"/>
        <end position="129"/>
    </location>
</feature>
<feature type="compositionally biased region" description="Basic and acidic residues" evidence="1">
    <location>
        <begin position="92"/>
        <end position="102"/>
    </location>
</feature>
<proteinExistence type="predicted"/>
<dbReference type="EMBL" id="CAKXAJ010025454">
    <property type="protein sequence ID" value="CAH2239760.1"/>
    <property type="molecule type" value="Genomic_DNA"/>
</dbReference>
<dbReference type="AlphaFoldDB" id="A0A8S4RQ86"/>
<protein>
    <submittedName>
        <fullName evidence="2">Jg17754 protein</fullName>
    </submittedName>
</protein>
<reference evidence="2" key="1">
    <citation type="submission" date="2022-03" db="EMBL/GenBank/DDBJ databases">
        <authorList>
            <person name="Lindestad O."/>
        </authorList>
    </citation>
    <scope>NUCLEOTIDE SEQUENCE</scope>
</reference>
<dbReference type="Proteomes" id="UP000838756">
    <property type="component" value="Unassembled WGS sequence"/>
</dbReference>
<keyword evidence="3" id="KW-1185">Reference proteome</keyword>
<evidence type="ECO:0000313" key="2">
    <source>
        <dbReference type="EMBL" id="CAH2239760.1"/>
    </source>
</evidence>
<sequence length="129" mass="13075">MRSCPLRVCGFLNAYSVHAAKLHTKATATKAPTTPPTGDEAWCTSSAGLLAATAAALTAVAALAAGSEFTAPTSTSPLTLANWVATASSGEWGERESRRAPGLDDTGGEGGRPPEGASSDDLDLSSDRR</sequence>
<organism evidence="2 3">
    <name type="scientific">Pararge aegeria aegeria</name>
    <dbReference type="NCBI Taxonomy" id="348720"/>
    <lineage>
        <taxon>Eukaryota</taxon>
        <taxon>Metazoa</taxon>
        <taxon>Ecdysozoa</taxon>
        <taxon>Arthropoda</taxon>
        <taxon>Hexapoda</taxon>
        <taxon>Insecta</taxon>
        <taxon>Pterygota</taxon>
        <taxon>Neoptera</taxon>
        <taxon>Endopterygota</taxon>
        <taxon>Lepidoptera</taxon>
        <taxon>Glossata</taxon>
        <taxon>Ditrysia</taxon>
        <taxon>Papilionoidea</taxon>
        <taxon>Nymphalidae</taxon>
        <taxon>Satyrinae</taxon>
        <taxon>Satyrini</taxon>
        <taxon>Parargina</taxon>
        <taxon>Pararge</taxon>
    </lineage>
</organism>
<gene>
    <name evidence="2" type="primary">jg17754</name>
    <name evidence="2" type="ORF">PAEG_LOCUS16415</name>
</gene>